<dbReference type="SUPFAM" id="SSF46689">
    <property type="entry name" value="Homeodomain-like"/>
    <property type="match status" value="2"/>
</dbReference>
<dbReference type="Pfam" id="PF06719">
    <property type="entry name" value="AraC_N"/>
    <property type="match status" value="1"/>
</dbReference>
<organism evidence="5 6">
    <name type="scientific">Nocardioides endophyticus</name>
    <dbReference type="NCBI Taxonomy" id="1353775"/>
    <lineage>
        <taxon>Bacteria</taxon>
        <taxon>Bacillati</taxon>
        <taxon>Actinomycetota</taxon>
        <taxon>Actinomycetes</taxon>
        <taxon>Propionibacteriales</taxon>
        <taxon>Nocardioidaceae</taxon>
        <taxon>Nocardioides</taxon>
    </lineage>
</organism>
<evidence type="ECO:0000259" key="4">
    <source>
        <dbReference type="PROSITE" id="PS01124"/>
    </source>
</evidence>
<dbReference type="PROSITE" id="PS01124">
    <property type="entry name" value="HTH_ARAC_FAMILY_2"/>
    <property type="match status" value="1"/>
</dbReference>
<keyword evidence="3" id="KW-0804">Transcription</keyword>
<evidence type="ECO:0000256" key="1">
    <source>
        <dbReference type="ARBA" id="ARBA00023015"/>
    </source>
</evidence>
<dbReference type="EMBL" id="BAABKN010000012">
    <property type="protein sequence ID" value="GAA4735630.1"/>
    <property type="molecule type" value="Genomic_DNA"/>
</dbReference>
<evidence type="ECO:0000313" key="6">
    <source>
        <dbReference type="Proteomes" id="UP001499882"/>
    </source>
</evidence>
<evidence type="ECO:0000256" key="2">
    <source>
        <dbReference type="ARBA" id="ARBA00023125"/>
    </source>
</evidence>
<dbReference type="SMART" id="SM00342">
    <property type="entry name" value="HTH_ARAC"/>
    <property type="match status" value="1"/>
</dbReference>
<dbReference type="Gene3D" id="1.10.10.60">
    <property type="entry name" value="Homeodomain-like"/>
    <property type="match status" value="2"/>
</dbReference>
<dbReference type="Proteomes" id="UP001499882">
    <property type="component" value="Unassembled WGS sequence"/>
</dbReference>
<protein>
    <submittedName>
        <fullName evidence="5">AraC family transcriptional regulator</fullName>
    </submittedName>
</protein>
<evidence type="ECO:0000313" key="5">
    <source>
        <dbReference type="EMBL" id="GAA4735630.1"/>
    </source>
</evidence>
<proteinExistence type="predicted"/>
<sequence length="330" mass="35420">MTVVLRLLPRVADGPIIGTTRRGTGVGGQEPRVGVEQVRSLITAHARAEGDEVSGLPGVLVKKVTDPTEPTPSIAEPILAFSFQGSKRIALGERVYDQTAGTFMVVAVDLPITGHYADASRSEPYLGVALELRPAAIAELLVGEAAGLRGIHTPPPPGISIHRASPEIVEALARLLALADHPEDAPVLAPLVERELLWRVLSGPAGPTVRQIGLADSSLSYIGRAVRHLRSNAFEPIQVEELAALSGMAVSSFHKHFRAVTSMSPIQYQKRLRLQVARLRLFHDPTDIAAVGHSVGYTSASQFSREYRREFGVPPSADATRMRQAEQATA</sequence>
<dbReference type="PANTHER" id="PTHR43436:SF1">
    <property type="entry name" value="TRANSCRIPTIONAL REGULATORY PROTEIN"/>
    <property type="match status" value="1"/>
</dbReference>
<feature type="domain" description="HTH araC/xylS-type" evidence="4">
    <location>
        <begin position="223"/>
        <end position="321"/>
    </location>
</feature>
<keyword evidence="1" id="KW-0805">Transcription regulation</keyword>
<dbReference type="PROSITE" id="PS00041">
    <property type="entry name" value="HTH_ARAC_FAMILY_1"/>
    <property type="match status" value="1"/>
</dbReference>
<dbReference type="Pfam" id="PF12833">
    <property type="entry name" value="HTH_18"/>
    <property type="match status" value="1"/>
</dbReference>
<name>A0ABP8YRN1_9ACTN</name>
<dbReference type="InterPro" id="IPR009594">
    <property type="entry name" value="Tscrpt_reg_HTH_AraC_N"/>
</dbReference>
<gene>
    <name evidence="5" type="ORF">GCM10023350_19350</name>
</gene>
<evidence type="ECO:0000256" key="3">
    <source>
        <dbReference type="ARBA" id="ARBA00023163"/>
    </source>
</evidence>
<dbReference type="InterPro" id="IPR009057">
    <property type="entry name" value="Homeodomain-like_sf"/>
</dbReference>
<dbReference type="InterPro" id="IPR018060">
    <property type="entry name" value="HTH_AraC"/>
</dbReference>
<dbReference type="InterPro" id="IPR018062">
    <property type="entry name" value="HTH_AraC-typ_CS"/>
</dbReference>
<reference evidence="6" key="1">
    <citation type="journal article" date="2019" name="Int. J. Syst. Evol. Microbiol.">
        <title>The Global Catalogue of Microorganisms (GCM) 10K type strain sequencing project: providing services to taxonomists for standard genome sequencing and annotation.</title>
        <authorList>
            <consortium name="The Broad Institute Genomics Platform"/>
            <consortium name="The Broad Institute Genome Sequencing Center for Infectious Disease"/>
            <person name="Wu L."/>
            <person name="Ma J."/>
        </authorList>
    </citation>
    <scope>NUCLEOTIDE SEQUENCE [LARGE SCALE GENOMIC DNA]</scope>
    <source>
        <strain evidence="6">JCM 18532</strain>
    </source>
</reference>
<comment type="caution">
    <text evidence="5">The sequence shown here is derived from an EMBL/GenBank/DDBJ whole genome shotgun (WGS) entry which is preliminary data.</text>
</comment>
<keyword evidence="2" id="KW-0238">DNA-binding</keyword>
<keyword evidence="6" id="KW-1185">Reference proteome</keyword>
<accession>A0ABP8YRN1</accession>
<dbReference type="PANTHER" id="PTHR43436">
    <property type="entry name" value="ARAC-FAMILY TRANSCRIPTIONAL REGULATOR"/>
    <property type="match status" value="1"/>
</dbReference>